<dbReference type="PROSITE" id="PS51233">
    <property type="entry name" value="VWFD"/>
    <property type="match status" value="1"/>
</dbReference>
<evidence type="ECO:0000313" key="5">
    <source>
        <dbReference type="EMBL" id="CAL4202597.1"/>
    </source>
</evidence>
<dbReference type="GO" id="GO:0004842">
    <property type="term" value="F:ubiquitin-protein transferase activity"/>
    <property type="evidence" value="ECO:0007669"/>
    <property type="project" value="InterPro"/>
</dbReference>
<dbReference type="AlphaFoldDB" id="A0AAV2SL03"/>
<evidence type="ECO:0000256" key="2">
    <source>
        <dbReference type="ARBA" id="ARBA00023180"/>
    </source>
</evidence>
<keyword evidence="6" id="KW-1185">Reference proteome</keyword>
<dbReference type="Pfam" id="PF00094">
    <property type="entry name" value="VWD"/>
    <property type="match status" value="1"/>
</dbReference>
<dbReference type="InterPro" id="IPR037252">
    <property type="entry name" value="Mib_Herc2_sf"/>
</dbReference>
<dbReference type="SMART" id="SM00216">
    <property type="entry name" value="VWD"/>
    <property type="match status" value="1"/>
</dbReference>
<dbReference type="InterPro" id="IPR001846">
    <property type="entry name" value="VWF_type-D"/>
</dbReference>
<reference evidence="5 6" key="1">
    <citation type="submission" date="2024-05" db="EMBL/GenBank/DDBJ databases">
        <authorList>
            <person name="Wallberg A."/>
        </authorList>
    </citation>
    <scope>NUCLEOTIDE SEQUENCE [LARGE SCALE GENOMIC DNA]</scope>
</reference>
<organism evidence="5 6">
    <name type="scientific">Meganyctiphanes norvegica</name>
    <name type="common">Northern krill</name>
    <name type="synonym">Thysanopoda norvegica</name>
    <dbReference type="NCBI Taxonomy" id="48144"/>
    <lineage>
        <taxon>Eukaryota</taxon>
        <taxon>Metazoa</taxon>
        <taxon>Ecdysozoa</taxon>
        <taxon>Arthropoda</taxon>
        <taxon>Crustacea</taxon>
        <taxon>Multicrustacea</taxon>
        <taxon>Malacostraca</taxon>
        <taxon>Eumalacostraca</taxon>
        <taxon>Eucarida</taxon>
        <taxon>Euphausiacea</taxon>
        <taxon>Euphausiidae</taxon>
        <taxon>Meganyctiphanes</taxon>
    </lineage>
</organism>
<dbReference type="InterPro" id="IPR010606">
    <property type="entry name" value="Mib_Herc2"/>
</dbReference>
<evidence type="ECO:0008006" key="7">
    <source>
        <dbReference type="Google" id="ProtNLM"/>
    </source>
</evidence>
<dbReference type="Gene3D" id="2.30.30.40">
    <property type="entry name" value="SH3 Domains"/>
    <property type="match status" value="1"/>
</dbReference>
<feature type="non-terminal residue" evidence="5">
    <location>
        <position position="477"/>
    </location>
</feature>
<evidence type="ECO:0000313" key="6">
    <source>
        <dbReference type="Proteomes" id="UP001497623"/>
    </source>
</evidence>
<keyword evidence="1" id="KW-1015">Disulfide bond</keyword>
<feature type="domain" description="MIB/HERC2" evidence="4">
    <location>
        <begin position="60"/>
        <end position="139"/>
    </location>
</feature>
<accession>A0AAV2SL03</accession>
<dbReference type="GO" id="GO:0046872">
    <property type="term" value="F:metal ion binding"/>
    <property type="evidence" value="ECO:0007669"/>
    <property type="project" value="InterPro"/>
</dbReference>
<dbReference type="PROSITE" id="PS51416">
    <property type="entry name" value="MIB_HERC2"/>
    <property type="match status" value="1"/>
</dbReference>
<evidence type="ECO:0000259" key="4">
    <source>
        <dbReference type="PROSITE" id="PS51416"/>
    </source>
</evidence>
<dbReference type="InterPro" id="IPR050780">
    <property type="entry name" value="Mucin_vWF_Thrombospondin_sf"/>
</dbReference>
<proteinExistence type="predicted"/>
<dbReference type="Proteomes" id="UP001497623">
    <property type="component" value="Unassembled WGS sequence"/>
</dbReference>
<evidence type="ECO:0000259" key="3">
    <source>
        <dbReference type="PROSITE" id="PS51233"/>
    </source>
</evidence>
<name>A0AAV2SL03_MEGNR</name>
<comment type="caution">
    <text evidence="5">The sequence shown here is derived from an EMBL/GenBank/DDBJ whole genome shotgun (WGS) entry which is preliminary data.</text>
</comment>
<dbReference type="SUPFAM" id="SSF159034">
    <property type="entry name" value="Mib/herc2 domain-like"/>
    <property type="match status" value="1"/>
</dbReference>
<keyword evidence="2" id="KW-0325">Glycoprotein</keyword>
<sequence>MLCLSIKQKHCVFDIIKLLKIIYPIFTIERHDIYSQITGLISNINQNYIYNEDGARIAPPLDQQATMMQPGYQVQRGPNWHYGDEDGGEGSVGEVMNWNSGSQYLYWVHWANGNYRKYAMYTGNERSTGTYDVQFSEGQVRSLDDCWDTDENMCANGDQCGDIESLTCGHRTCRNGDFYDCNCAHNLTNVYSQCCVLEGKLHPQGRYNQFCAEMMCVVTPDSEEGFWDWTGHINSDCKRCKAYWDPHVRTFDNYYQTYRYQGCGEYSMAQEGFSYSPEYGIFSKFDERCGYEVSCVLDATMLQDDIKITATSPIHSSELLVSVNDVDYNVPFLAEFVPVNGNDKVLAWKFPPYHNCVYVQGTKGLLMQFCGKWTASNVHIWAMPELHGQVNGLCGSLNNDASDDFITRQGTLLEPLLDSITDFATSWLTDQNSNINCPSRSNLRTQCECPNYYTRARKHKAFSKFGREFEQILIQID</sequence>
<protein>
    <recommendedName>
        <fullName evidence="7">VWFD domain-containing protein</fullName>
    </recommendedName>
</protein>
<dbReference type="EMBL" id="CAXKWB010078400">
    <property type="protein sequence ID" value="CAL4202597.1"/>
    <property type="molecule type" value="Genomic_DNA"/>
</dbReference>
<dbReference type="GO" id="GO:0016567">
    <property type="term" value="P:protein ubiquitination"/>
    <property type="evidence" value="ECO:0007669"/>
    <property type="project" value="InterPro"/>
</dbReference>
<feature type="domain" description="VWFD" evidence="3">
    <location>
        <begin position="238"/>
        <end position="438"/>
    </location>
</feature>
<gene>
    <name evidence="5" type="ORF">MNOR_LOCUS37695</name>
</gene>
<dbReference type="PANTHER" id="PTHR11339">
    <property type="entry name" value="EXTRACELLULAR MATRIX GLYCOPROTEIN RELATED"/>
    <property type="match status" value="1"/>
</dbReference>
<evidence type="ECO:0000256" key="1">
    <source>
        <dbReference type="ARBA" id="ARBA00023157"/>
    </source>
</evidence>
<dbReference type="Pfam" id="PF06701">
    <property type="entry name" value="MIB_HERC2"/>
    <property type="match status" value="1"/>
</dbReference>